<dbReference type="STRING" id="1206466.K0K6L3"/>
<evidence type="ECO:0000256" key="7">
    <source>
        <dbReference type="ARBA" id="ARBA00093655"/>
    </source>
</evidence>
<keyword evidence="4" id="KW-0804">Transcription</keyword>
<keyword evidence="10" id="KW-1185">Reference proteome</keyword>
<evidence type="ECO:0000256" key="6">
    <source>
        <dbReference type="ARBA" id="ARBA00076308"/>
    </source>
</evidence>
<dbReference type="EMBL" id="CAIF01000001">
    <property type="protein sequence ID" value="CCH40565.1"/>
    <property type="molecule type" value="Genomic_DNA"/>
</dbReference>
<organism evidence="9 10">
    <name type="scientific">Wickerhamomyces ciferrii (strain ATCC 14091 / BCRC 22168 / CBS 111 / JCM 3599 / NBRC 0793 / NRRL Y-1031 F-60-10)</name>
    <name type="common">Yeast</name>
    <name type="synonym">Pichia ciferrii</name>
    <dbReference type="NCBI Taxonomy" id="1206466"/>
    <lineage>
        <taxon>Eukaryota</taxon>
        <taxon>Fungi</taxon>
        <taxon>Dikarya</taxon>
        <taxon>Ascomycota</taxon>
        <taxon>Saccharomycotina</taxon>
        <taxon>Saccharomycetes</taxon>
        <taxon>Phaffomycetales</taxon>
        <taxon>Wickerhamomycetaceae</taxon>
        <taxon>Wickerhamomyces</taxon>
    </lineage>
</organism>
<dbReference type="GO" id="GO:0005669">
    <property type="term" value="C:transcription factor TFIID complex"/>
    <property type="evidence" value="ECO:0007669"/>
    <property type="project" value="InterPro"/>
</dbReference>
<dbReference type="GO" id="GO:0000124">
    <property type="term" value="C:SAGA complex"/>
    <property type="evidence" value="ECO:0007669"/>
    <property type="project" value="InterPro"/>
</dbReference>
<dbReference type="Pfam" id="PF02969">
    <property type="entry name" value="TAF"/>
    <property type="match status" value="1"/>
</dbReference>
<comment type="caution">
    <text evidence="9">The sequence shown here is derived from an EMBL/GenBank/DDBJ whole genome shotgun (WGS) entry which is preliminary data.</text>
</comment>
<dbReference type="GO" id="GO:0046982">
    <property type="term" value="F:protein heterodimerization activity"/>
    <property type="evidence" value="ECO:0007669"/>
    <property type="project" value="InterPro"/>
</dbReference>
<dbReference type="GO" id="GO:0006325">
    <property type="term" value="P:chromatin organization"/>
    <property type="evidence" value="ECO:0007669"/>
    <property type="project" value="UniProtKB-ARBA"/>
</dbReference>
<keyword evidence="3" id="KW-0805">Transcription regulation</keyword>
<gene>
    <name evidence="9" type="ORF">BN7_98</name>
</gene>
<dbReference type="CDD" id="cd22931">
    <property type="entry name" value="HFD_TAF6"/>
    <property type="match status" value="1"/>
</dbReference>
<evidence type="ECO:0000256" key="5">
    <source>
        <dbReference type="ARBA" id="ARBA00023242"/>
    </source>
</evidence>
<dbReference type="SUPFAM" id="SSF48371">
    <property type="entry name" value="ARM repeat"/>
    <property type="match status" value="1"/>
</dbReference>
<keyword evidence="5" id="KW-0539">Nucleus</keyword>
<comment type="similarity">
    <text evidence="2">Belongs to the TAF6 family.</text>
</comment>
<dbReference type="SUPFAM" id="SSF47113">
    <property type="entry name" value="Histone-fold"/>
    <property type="match status" value="1"/>
</dbReference>
<comment type="subcellular location">
    <subcellularLocation>
        <location evidence="1">Nucleus</location>
    </subcellularLocation>
</comment>
<dbReference type="InterPro" id="IPR011442">
    <property type="entry name" value="TAF6_C"/>
</dbReference>
<dbReference type="Proteomes" id="UP000009328">
    <property type="component" value="Unassembled WGS sequence"/>
</dbReference>
<reference evidence="9 10" key="1">
    <citation type="journal article" date="2012" name="Eukaryot. Cell">
        <title>Draft genome sequence of Wickerhamomyces ciferrii NRRL Y-1031 F-60-10.</title>
        <authorList>
            <person name="Schneider J."/>
            <person name="Andrea H."/>
            <person name="Blom J."/>
            <person name="Jaenicke S."/>
            <person name="Ruckert C."/>
            <person name="Schorsch C."/>
            <person name="Szczepanowski R."/>
            <person name="Farwick M."/>
            <person name="Goesmann A."/>
            <person name="Puhler A."/>
            <person name="Schaffer S."/>
            <person name="Tauch A."/>
            <person name="Kohler T."/>
            <person name="Brinkrolf K."/>
        </authorList>
    </citation>
    <scope>NUCLEOTIDE SEQUENCE [LARGE SCALE GENOMIC DNA]</scope>
    <source>
        <strain evidence="10">ATCC 14091 / BCRC 22168 / CBS 111 / JCM 3599 / NBRC 0793 / NRRL Y-1031 F-60-10</strain>
    </source>
</reference>
<dbReference type="InterPro" id="IPR037796">
    <property type="entry name" value="TAF6"/>
</dbReference>
<dbReference type="FunFam" id="1.25.40.770:FF:000003">
    <property type="entry name" value="Transcription initiation factor TFIID complex subunit"/>
    <property type="match status" value="1"/>
</dbReference>
<dbReference type="PANTHER" id="PTHR10221">
    <property type="entry name" value="TRANSCRIPTION INITIATION FACTOR TFIID SUBUNIT 6"/>
    <property type="match status" value="1"/>
</dbReference>
<dbReference type="AlphaFoldDB" id="K0K6L3"/>
<dbReference type="Gene3D" id="1.25.40.770">
    <property type="entry name" value="TAF6, C-terminal HEAT repeat domain"/>
    <property type="match status" value="1"/>
</dbReference>
<dbReference type="FunFam" id="1.10.20.10:FF:000033">
    <property type="entry name" value="Transcription initiation factor TFIID complex subunit"/>
    <property type="match status" value="1"/>
</dbReference>
<evidence type="ECO:0000256" key="1">
    <source>
        <dbReference type="ARBA" id="ARBA00004123"/>
    </source>
</evidence>
<evidence type="ECO:0000259" key="8">
    <source>
        <dbReference type="SMART" id="SM00803"/>
    </source>
</evidence>
<dbReference type="InParanoid" id="K0K6L3"/>
<evidence type="ECO:0000313" key="10">
    <source>
        <dbReference type="Proteomes" id="UP000009328"/>
    </source>
</evidence>
<evidence type="ECO:0000256" key="4">
    <source>
        <dbReference type="ARBA" id="ARBA00023163"/>
    </source>
</evidence>
<dbReference type="PANTHER" id="PTHR10221:SF9">
    <property type="entry name" value="TRANSCRIPTION INITIATION FACTOR TFIID SUBUNIT 6"/>
    <property type="match status" value="1"/>
</dbReference>
<dbReference type="Gene3D" id="1.10.20.10">
    <property type="entry name" value="Histone, subunit A"/>
    <property type="match status" value="1"/>
</dbReference>
<evidence type="ECO:0000256" key="3">
    <source>
        <dbReference type="ARBA" id="ARBA00023015"/>
    </source>
</evidence>
<dbReference type="GO" id="GO:0046695">
    <property type="term" value="C:SLIK (SAGA-like) complex"/>
    <property type="evidence" value="ECO:0007669"/>
    <property type="project" value="InterPro"/>
</dbReference>
<evidence type="ECO:0000313" key="9">
    <source>
        <dbReference type="EMBL" id="CCH40565.1"/>
    </source>
</evidence>
<feature type="domain" description="TATA box binding protein associated factor (TAF) histone-like fold" evidence="8">
    <location>
        <begin position="20"/>
        <end position="84"/>
    </location>
</feature>
<dbReference type="GO" id="GO:0003713">
    <property type="term" value="F:transcription coactivator activity"/>
    <property type="evidence" value="ECO:0007669"/>
    <property type="project" value="TreeGrafter"/>
</dbReference>
<accession>K0K6L3</accession>
<dbReference type="InterPro" id="IPR046344">
    <property type="entry name" value="TAF6_C_sf"/>
</dbReference>
<dbReference type="CDD" id="cd08050">
    <property type="entry name" value="TAF6C"/>
    <property type="match status" value="1"/>
</dbReference>
<dbReference type="InterPro" id="IPR009072">
    <property type="entry name" value="Histone-fold"/>
</dbReference>
<name>K0K6L3_WICCF</name>
<dbReference type="SMART" id="SM00803">
    <property type="entry name" value="TAF"/>
    <property type="match status" value="1"/>
</dbReference>
<dbReference type="eggNOG" id="KOG2549">
    <property type="taxonomic scope" value="Eukaryota"/>
</dbReference>
<dbReference type="InterPro" id="IPR004823">
    <property type="entry name" value="TAF_TATA-bd_Histone-like_dom"/>
</dbReference>
<protein>
    <recommendedName>
        <fullName evidence="6">TBP-associated factor 6</fullName>
    </recommendedName>
    <alternativeName>
        <fullName evidence="7">Transcription initiation factor TFIID subunit 6</fullName>
    </alternativeName>
</protein>
<dbReference type="HOGENOM" id="CLU_021711_3_0_1"/>
<dbReference type="FunCoup" id="K0K6L3">
    <property type="interactions" value="1194"/>
</dbReference>
<dbReference type="GO" id="GO:0051123">
    <property type="term" value="P:RNA polymerase II preinitiation complex assembly"/>
    <property type="evidence" value="ECO:0007669"/>
    <property type="project" value="TreeGrafter"/>
</dbReference>
<dbReference type="GO" id="GO:0016251">
    <property type="term" value="F:RNA polymerase II general transcription initiation factor activity"/>
    <property type="evidence" value="ECO:0007669"/>
    <property type="project" value="InterPro"/>
</dbReference>
<dbReference type="Pfam" id="PF07571">
    <property type="entry name" value="TAF6_C"/>
    <property type="match status" value="1"/>
</dbReference>
<dbReference type="InterPro" id="IPR016024">
    <property type="entry name" value="ARM-type_fold"/>
</dbReference>
<sequence length="481" mass="54043">MSNNNQVQQQNAKAPMSHTLWSPIDTVKDVADSLGLTDLNDEALRNLAMDVEYRIHEILEQSVKFMRHSKRKTLTTNDVEKSLKVLNVEPLYGYDVSRPLNFKEALVGNGQTLYYVDDEEVDFEKLINQPLPKVPRSSTFTAHWLSIEGVQPAIPQNPLESEIRSQLPVSRGAITNVLNGNDAVTSNNTTGSNTNAGSTGVSAKDTEIKPLVKHVLSKELQLYFDKVIQALTNQEDNEEVLHLKQAALTSLRSDPGLHQLVPYFVQFISEQITHNSNNIALLSTMLEVIYSLLSNSNIFLDPYIHALMPCILTLLLAKRIGSQNDDEHFAVRDFASSLLEHVCKHYGKAYTTLKPRVTRTLLKTFLDSNKPVGTLYGAIIGLQKLGEEVVRIIILGNLQNWSLIVLHSLKIEDKNLLIDTIIKSLRVLVNDDSKNEMDVELSDEEKSKLKKRVGEEIAEYIIKQDDSKQISDAIFFGDLEK</sequence>
<proteinExistence type="inferred from homology"/>
<evidence type="ECO:0000256" key="2">
    <source>
        <dbReference type="ARBA" id="ARBA00007688"/>
    </source>
</evidence>